<dbReference type="EMBL" id="JAHUZD010000137">
    <property type="protein sequence ID" value="KAI3403195.1"/>
    <property type="molecule type" value="Genomic_DNA"/>
</dbReference>
<evidence type="ECO:0000313" key="5">
    <source>
        <dbReference type="Proteomes" id="UP001202479"/>
    </source>
</evidence>
<dbReference type="Pfam" id="PF03330">
    <property type="entry name" value="DPBB_1"/>
    <property type="match status" value="1"/>
</dbReference>
<dbReference type="PANTHER" id="PTHR31836">
    <property type="match status" value="1"/>
</dbReference>
<evidence type="ECO:0000259" key="3">
    <source>
        <dbReference type="Pfam" id="PF03330"/>
    </source>
</evidence>
<feature type="domain" description="RlpA-like protein double-psi beta-barrel" evidence="3">
    <location>
        <begin position="187"/>
        <end position="244"/>
    </location>
</feature>
<accession>A0AAI9SUM3</accession>
<dbReference type="Proteomes" id="UP001202479">
    <property type="component" value="Unassembled WGS sequence"/>
</dbReference>
<feature type="chain" id="PRO_5042574109" evidence="2">
    <location>
        <begin position="19"/>
        <end position="248"/>
    </location>
</feature>
<dbReference type="InterPro" id="IPR036908">
    <property type="entry name" value="RlpA-like_sf"/>
</dbReference>
<proteinExistence type="predicted"/>
<sequence length="248" mass="25556">MKFSSIVLLALLSKLIQAAPAPGVHTVFMTTFITVIVDQHGATQTIIQDSPATEAPAPAPAPVVVEEAQAPEPVEEAPAPEPVEEAPEAVATPVAEPTFNAGVAQAAVPASPVAAAPATSVVTSVAPATQTGSASSSGSGSGSSSLHKGEGTFYSAGLGACGITSQDSDYIIAISHELYDEYTPSNNPNHNTLCGKKIRAYYGDNSVDVTVVDRCGGCKYNDLDFSPSAFKQLADPDLGRVDITWEWL</sequence>
<evidence type="ECO:0000256" key="2">
    <source>
        <dbReference type="SAM" id="SignalP"/>
    </source>
</evidence>
<dbReference type="AlphaFoldDB" id="A0AAI9SUM3"/>
<evidence type="ECO:0000313" key="4">
    <source>
        <dbReference type="EMBL" id="KAI3403195.1"/>
    </source>
</evidence>
<reference evidence="4" key="1">
    <citation type="journal article" date="2022" name="DNA Res.">
        <title>Genome analysis of five recently described species of the CUG-Ser clade uncovers Candida theae as a new hybrid lineage with pathogenic potential in the Candida parapsilosis species complex.</title>
        <authorList>
            <person name="Mixao V."/>
            <person name="Del Olmo V."/>
            <person name="Hegedusova E."/>
            <person name="Saus E."/>
            <person name="Pryszcz L."/>
            <person name="Cillingova A."/>
            <person name="Nosek J."/>
            <person name="Gabaldon T."/>
        </authorList>
    </citation>
    <scope>NUCLEOTIDE SEQUENCE</scope>
    <source>
        <strain evidence="4">CBS 10844</strain>
    </source>
</reference>
<dbReference type="RefSeq" id="XP_049178942.1">
    <property type="nucleotide sequence ID" value="XM_049325487.1"/>
</dbReference>
<keyword evidence="5" id="KW-1185">Reference proteome</keyword>
<dbReference type="GeneID" id="73381699"/>
<protein>
    <submittedName>
        <fullName evidence="4">DAG7</fullName>
    </submittedName>
</protein>
<dbReference type="InterPro" id="IPR051477">
    <property type="entry name" value="Expansin_CellWall"/>
</dbReference>
<dbReference type="PANTHER" id="PTHR31836:SF28">
    <property type="entry name" value="SRCR DOMAIN-CONTAINING PROTEIN-RELATED"/>
    <property type="match status" value="1"/>
</dbReference>
<dbReference type="Gene3D" id="2.40.40.10">
    <property type="entry name" value="RlpA-like domain"/>
    <property type="match status" value="1"/>
</dbReference>
<comment type="caution">
    <text evidence="4">The sequence shown here is derived from an EMBL/GenBank/DDBJ whole genome shotgun (WGS) entry which is preliminary data.</text>
</comment>
<feature type="signal peptide" evidence="2">
    <location>
        <begin position="1"/>
        <end position="18"/>
    </location>
</feature>
<dbReference type="SUPFAM" id="SSF50685">
    <property type="entry name" value="Barwin-like endoglucanases"/>
    <property type="match status" value="1"/>
</dbReference>
<evidence type="ECO:0000256" key="1">
    <source>
        <dbReference type="ARBA" id="ARBA00022729"/>
    </source>
</evidence>
<keyword evidence="1 2" id="KW-0732">Signal</keyword>
<dbReference type="CDD" id="cd22191">
    <property type="entry name" value="DPBB_RlpA_EXP_N-like"/>
    <property type="match status" value="1"/>
</dbReference>
<dbReference type="InterPro" id="IPR009009">
    <property type="entry name" value="RlpA-like_DPBB"/>
</dbReference>
<name>A0AAI9SUM3_9ASCO</name>
<organism evidence="4 5">
    <name type="scientific">Candida oxycetoniae</name>
    <dbReference type="NCBI Taxonomy" id="497107"/>
    <lineage>
        <taxon>Eukaryota</taxon>
        <taxon>Fungi</taxon>
        <taxon>Dikarya</taxon>
        <taxon>Ascomycota</taxon>
        <taxon>Saccharomycotina</taxon>
        <taxon>Pichiomycetes</taxon>
        <taxon>Debaryomycetaceae</taxon>
        <taxon>Candida/Lodderomyces clade</taxon>
        <taxon>Candida</taxon>
    </lineage>
</organism>
<gene>
    <name evidence="4" type="ORF">KGF56_004084</name>
</gene>